<evidence type="ECO:0000259" key="2">
    <source>
        <dbReference type="Pfam" id="PF13568"/>
    </source>
</evidence>
<dbReference type="AlphaFoldDB" id="A0A1M6LIT4"/>
<dbReference type="RefSeq" id="WP_025834694.1">
    <property type="nucleotide sequence ID" value="NZ_FQZN01000049.1"/>
</dbReference>
<keyword evidence="1" id="KW-0732">Signal</keyword>
<dbReference type="Proteomes" id="UP000184192">
    <property type="component" value="Unassembled WGS sequence"/>
</dbReference>
<proteinExistence type="predicted"/>
<evidence type="ECO:0000256" key="1">
    <source>
        <dbReference type="SAM" id="SignalP"/>
    </source>
</evidence>
<feature type="domain" description="Outer membrane protein beta-barrel" evidence="2">
    <location>
        <begin position="17"/>
        <end position="209"/>
    </location>
</feature>
<dbReference type="Pfam" id="PF13568">
    <property type="entry name" value="OMP_b-brl_2"/>
    <property type="match status" value="1"/>
</dbReference>
<name>A0A1M6LIT4_9BACE</name>
<dbReference type="InterPro" id="IPR025665">
    <property type="entry name" value="Beta-barrel_OMP_2"/>
</dbReference>
<accession>A0A1M6LIT4</accession>
<feature type="chain" id="PRO_5009919243" evidence="1">
    <location>
        <begin position="21"/>
        <end position="250"/>
    </location>
</feature>
<dbReference type="eggNOG" id="ENOG5030J9K">
    <property type="taxonomic scope" value="Bacteria"/>
</dbReference>
<reference evidence="4" key="1">
    <citation type="submission" date="2016-11" db="EMBL/GenBank/DDBJ databases">
        <authorList>
            <person name="Varghese N."/>
            <person name="Submissions S."/>
        </authorList>
    </citation>
    <scope>NUCLEOTIDE SEQUENCE [LARGE SCALE GENOMIC DNA]</scope>
    <source>
        <strain evidence="4">DSM 26884</strain>
    </source>
</reference>
<protein>
    <submittedName>
        <fullName evidence="3">Outer membrane protein beta-barrel domain-containing protein</fullName>
    </submittedName>
</protein>
<dbReference type="EMBL" id="FQZN01000049">
    <property type="protein sequence ID" value="SHJ71055.1"/>
    <property type="molecule type" value="Genomic_DNA"/>
</dbReference>
<feature type="signal peptide" evidence="1">
    <location>
        <begin position="1"/>
        <end position="20"/>
    </location>
</feature>
<dbReference type="GeneID" id="92714688"/>
<keyword evidence="4" id="KW-1185">Reference proteome</keyword>
<sequence>MKRQLPIALLLGLSATICYSQVKINAQAGTGLTGITKNENYNANFGYRFGFGVEFPINRTWSLQTGLHFLRKNYSVDDSSLIQNSAEGGGTYLFYEKIKSKINATYVQLPIKIAAYLPLNTNCGLQFSTGTYIAYGIAGKTKTEIWRHSKLDDGEFITQDYSAEYTSSWRDTFDKNYGSKKLDIGLSIGADFKYKFLFIGVGAEYGFLPISKKFPKDLFGGQFNENQPVVSPHNIGIEFHVGFCFDTGKR</sequence>
<evidence type="ECO:0000313" key="3">
    <source>
        <dbReference type="EMBL" id="SHJ71055.1"/>
    </source>
</evidence>
<evidence type="ECO:0000313" key="4">
    <source>
        <dbReference type="Proteomes" id="UP000184192"/>
    </source>
</evidence>
<gene>
    <name evidence="3" type="ORF">SAMN05444350_14910</name>
</gene>
<organism evidence="3 4">
    <name type="scientific">Bacteroides stercorirosoris</name>
    <dbReference type="NCBI Taxonomy" id="871324"/>
    <lineage>
        <taxon>Bacteria</taxon>
        <taxon>Pseudomonadati</taxon>
        <taxon>Bacteroidota</taxon>
        <taxon>Bacteroidia</taxon>
        <taxon>Bacteroidales</taxon>
        <taxon>Bacteroidaceae</taxon>
        <taxon>Bacteroides</taxon>
    </lineage>
</organism>